<proteinExistence type="predicted"/>
<protein>
    <recommendedName>
        <fullName evidence="1">CdiA C-terminal tRNase domain-containing protein</fullName>
    </recommendedName>
</protein>
<sequence>MGGELVRARKETEVDYIFVNGPFAGKKVDFVLTPSTRAEADNINKYFYRNRNNLFNSIEDHLEKADIVPIDSRFFDPVNYDLLIGTVNRIPVKDRSRIIIYR</sequence>
<dbReference type="Pfam" id="PF18664">
    <property type="entry name" value="CdiA_C_tRNase"/>
    <property type="match status" value="1"/>
</dbReference>
<evidence type="ECO:0000313" key="3">
    <source>
        <dbReference type="Proteomes" id="UP001596977"/>
    </source>
</evidence>
<feature type="domain" description="CdiA C-terminal tRNase" evidence="1">
    <location>
        <begin position="1"/>
        <end position="100"/>
    </location>
</feature>
<gene>
    <name evidence="2" type="ORF">ACFQ1E_20080</name>
</gene>
<dbReference type="Proteomes" id="UP001596977">
    <property type="component" value="Unassembled WGS sequence"/>
</dbReference>
<name>A0ABW3HBN2_9SPHN</name>
<dbReference type="InterPro" id="IPR041620">
    <property type="entry name" value="CdiA_C_tRNase"/>
</dbReference>
<keyword evidence="3" id="KW-1185">Reference proteome</keyword>
<evidence type="ECO:0000259" key="1">
    <source>
        <dbReference type="Pfam" id="PF18664"/>
    </source>
</evidence>
<dbReference type="RefSeq" id="WP_380916564.1">
    <property type="nucleotide sequence ID" value="NZ_JAPDRA010000019.1"/>
</dbReference>
<reference evidence="3" key="1">
    <citation type="journal article" date="2019" name="Int. J. Syst. Evol. Microbiol.">
        <title>The Global Catalogue of Microorganisms (GCM) 10K type strain sequencing project: providing services to taxonomists for standard genome sequencing and annotation.</title>
        <authorList>
            <consortium name="The Broad Institute Genomics Platform"/>
            <consortium name="The Broad Institute Genome Sequencing Center for Infectious Disease"/>
            <person name="Wu L."/>
            <person name="Ma J."/>
        </authorList>
    </citation>
    <scope>NUCLEOTIDE SEQUENCE [LARGE SCALE GENOMIC DNA]</scope>
    <source>
        <strain evidence="3">CCUG 62982</strain>
    </source>
</reference>
<organism evidence="2 3">
    <name type="scientific">Sphingomonas canadensis</name>
    <dbReference type="NCBI Taxonomy" id="1219257"/>
    <lineage>
        <taxon>Bacteria</taxon>
        <taxon>Pseudomonadati</taxon>
        <taxon>Pseudomonadota</taxon>
        <taxon>Alphaproteobacteria</taxon>
        <taxon>Sphingomonadales</taxon>
        <taxon>Sphingomonadaceae</taxon>
        <taxon>Sphingomonas</taxon>
    </lineage>
</organism>
<evidence type="ECO:0000313" key="2">
    <source>
        <dbReference type="EMBL" id="MFD0948649.1"/>
    </source>
</evidence>
<accession>A0ABW3HBN2</accession>
<dbReference type="CDD" id="cd20726">
    <property type="entry name" value="CDI_toxin_BpE479_tRNase-like"/>
    <property type="match status" value="1"/>
</dbReference>
<comment type="caution">
    <text evidence="2">The sequence shown here is derived from an EMBL/GenBank/DDBJ whole genome shotgun (WGS) entry which is preliminary data.</text>
</comment>
<dbReference type="EMBL" id="JBHTJG010000016">
    <property type="protein sequence ID" value="MFD0948649.1"/>
    <property type="molecule type" value="Genomic_DNA"/>
</dbReference>